<evidence type="ECO:0000256" key="3">
    <source>
        <dbReference type="ARBA" id="ARBA00022452"/>
    </source>
</evidence>
<proteinExistence type="inferred from homology"/>
<comment type="subcellular location">
    <subcellularLocation>
        <location evidence="1">Cell outer membrane</location>
        <topology evidence="1">Multi-pass membrane protein</topology>
    </subcellularLocation>
</comment>
<dbReference type="Pfam" id="PF07715">
    <property type="entry name" value="Plug"/>
    <property type="match status" value="1"/>
</dbReference>
<dbReference type="GO" id="GO:0044718">
    <property type="term" value="P:siderophore transmembrane transport"/>
    <property type="evidence" value="ECO:0007669"/>
    <property type="project" value="TreeGrafter"/>
</dbReference>
<evidence type="ECO:0000256" key="10">
    <source>
        <dbReference type="RuleBase" id="RU003357"/>
    </source>
</evidence>
<dbReference type="GO" id="GO:0009279">
    <property type="term" value="C:cell outer membrane"/>
    <property type="evidence" value="ECO:0007669"/>
    <property type="project" value="UniProtKB-SubCell"/>
</dbReference>
<dbReference type="InterPro" id="IPR000531">
    <property type="entry name" value="Beta-barrel_TonB"/>
</dbReference>
<keyword evidence="2" id="KW-0813">Transport</keyword>
<evidence type="ECO:0000256" key="1">
    <source>
        <dbReference type="ARBA" id="ARBA00004571"/>
    </source>
</evidence>
<dbReference type="EMBL" id="CACVAQ010000342">
    <property type="protein sequence ID" value="CAA6824248.1"/>
    <property type="molecule type" value="Genomic_DNA"/>
</dbReference>
<evidence type="ECO:0000256" key="4">
    <source>
        <dbReference type="ARBA" id="ARBA00022692"/>
    </source>
</evidence>
<dbReference type="SUPFAM" id="SSF56935">
    <property type="entry name" value="Porins"/>
    <property type="match status" value="1"/>
</dbReference>
<gene>
    <name evidence="13" type="ORF">HELGO_WM19461</name>
</gene>
<evidence type="ECO:0000256" key="6">
    <source>
        <dbReference type="ARBA" id="ARBA00023077"/>
    </source>
</evidence>
<dbReference type="InterPro" id="IPR012910">
    <property type="entry name" value="Plug_dom"/>
</dbReference>
<dbReference type="Gene3D" id="2.170.130.10">
    <property type="entry name" value="TonB-dependent receptor, plug domain"/>
    <property type="match status" value="1"/>
</dbReference>
<dbReference type="InterPro" id="IPR037066">
    <property type="entry name" value="Plug_dom_sf"/>
</dbReference>
<evidence type="ECO:0000259" key="11">
    <source>
        <dbReference type="Pfam" id="PF00593"/>
    </source>
</evidence>
<name>A0A6S6U824_9BACT</name>
<dbReference type="InterPro" id="IPR039426">
    <property type="entry name" value="TonB-dep_rcpt-like"/>
</dbReference>
<dbReference type="InterPro" id="IPR036942">
    <property type="entry name" value="Beta-barrel_TonB_sf"/>
</dbReference>
<organism evidence="13">
    <name type="scientific">uncultured Aureispira sp</name>
    <dbReference type="NCBI Taxonomy" id="1331704"/>
    <lineage>
        <taxon>Bacteria</taxon>
        <taxon>Pseudomonadati</taxon>
        <taxon>Bacteroidota</taxon>
        <taxon>Saprospiria</taxon>
        <taxon>Saprospirales</taxon>
        <taxon>Saprospiraceae</taxon>
        <taxon>Aureispira</taxon>
        <taxon>environmental samples</taxon>
    </lineage>
</organism>
<keyword evidence="5" id="KW-0732">Signal</keyword>
<accession>A0A6S6U824</accession>
<evidence type="ECO:0000256" key="9">
    <source>
        <dbReference type="ARBA" id="ARBA00023237"/>
    </source>
</evidence>
<dbReference type="InterPro" id="IPR008969">
    <property type="entry name" value="CarboxyPept-like_regulatory"/>
</dbReference>
<dbReference type="PANTHER" id="PTHR30069:SF29">
    <property type="entry name" value="HEMOGLOBIN AND HEMOGLOBIN-HAPTOGLOBIN-BINDING PROTEIN 1-RELATED"/>
    <property type="match status" value="1"/>
</dbReference>
<dbReference type="PANTHER" id="PTHR30069">
    <property type="entry name" value="TONB-DEPENDENT OUTER MEMBRANE RECEPTOR"/>
    <property type="match status" value="1"/>
</dbReference>
<evidence type="ECO:0000256" key="7">
    <source>
        <dbReference type="ARBA" id="ARBA00023136"/>
    </source>
</evidence>
<keyword evidence="7 10" id="KW-0472">Membrane</keyword>
<dbReference type="Pfam" id="PF00593">
    <property type="entry name" value="TonB_dep_Rec_b-barrel"/>
    <property type="match status" value="1"/>
</dbReference>
<keyword evidence="6 10" id="KW-0798">TonB box</keyword>
<dbReference type="AlphaFoldDB" id="A0A6S6U824"/>
<keyword evidence="9" id="KW-0998">Cell outer membrane</keyword>
<feature type="domain" description="TonB-dependent receptor-like beta-barrel" evidence="11">
    <location>
        <begin position="327"/>
        <end position="736"/>
    </location>
</feature>
<dbReference type="Gene3D" id="2.40.170.20">
    <property type="entry name" value="TonB-dependent receptor, beta-barrel domain"/>
    <property type="match status" value="1"/>
</dbReference>
<dbReference type="Pfam" id="PF13715">
    <property type="entry name" value="CarbopepD_reg_2"/>
    <property type="match status" value="1"/>
</dbReference>
<keyword evidence="4" id="KW-0812">Transmembrane</keyword>
<reference evidence="13" key="1">
    <citation type="submission" date="2020-01" db="EMBL/GenBank/DDBJ databases">
        <authorList>
            <person name="Meier V. D."/>
            <person name="Meier V D."/>
        </authorList>
    </citation>
    <scope>NUCLEOTIDE SEQUENCE</scope>
    <source>
        <strain evidence="13">HLG_WM_MAG_10</strain>
    </source>
</reference>
<protein>
    <submittedName>
        <fullName evidence="13">TonB-dependent receptor</fullName>
    </submittedName>
</protein>
<evidence type="ECO:0000313" key="13">
    <source>
        <dbReference type="EMBL" id="CAA6824248.1"/>
    </source>
</evidence>
<feature type="domain" description="TonB-dependent receptor plug" evidence="12">
    <location>
        <begin position="116"/>
        <end position="217"/>
    </location>
</feature>
<keyword evidence="3" id="KW-1134">Transmembrane beta strand</keyword>
<sequence>MFNQLFFLLLIIPVLTSAQDCDLKLIGSVKDSETGIAVPYTNIVRNELQKGAIGDSSGAFQYSDLCEGKIVLEVSCIGYRTDTSVFFISQDTSMTIYLEAYPYTIKGIVVSEEKTETSTQSSSSLNKEHIATNSDKNLSNLLEQVVGLSVLKNGNGISKPVVQGLYGSRLMVLNNGVVQAGQQWGNDHSPEIDPFVANQISVIKGAAALEYQGSSLGAFILVEPGKISKNKKLNGTANYYFSSNGFGHGINVQLGMNHKLFSWKLSGTLKKKGDAYSPAYFLRNTGNQEANFALQIEKNFSDKWFTSLYFSSFNTEIGILRGSHIGNLTDLQSALRQEVPFFTQPYFSYALDAPFQQVNHQLLKLNARYYINSNQYLDFTYSGQLNDRKEFDVRRSNYAQKPALSLMQFSNSIEAKYLNYFNTNLRLKVGIQSRIIDNTNHPGTGILPLVPDYFAYNVGAFFLITQKYKKIFWEAGARYDFMHQAVAAISTSLPREIVRYKNNFHNISALLGLNYQPNKALKLYTNVGSATRNPSINELYSNGLHQGVSAIEEGDAALKVEQAIKTTLGLDLKIKERLFLETALYYQWINNFIYQQVQNEFRLTIRGAFPVYRYEQTLAQIYGLDVSVRYKVLENLNLKIQYSYLRGEDLEHQLPLVNMPANNLRGRVSYTFPKVGSLENLMLELNNRYVFEQSNLLPSQDFILAPKAYHLLGLRASVVTKIKHLQLKIYLRVDNLLNTKYRDYLNKQRYFSDDLGINGTLGLMLNF</sequence>
<comment type="similarity">
    <text evidence="10">Belongs to the TonB-dependent receptor family.</text>
</comment>
<dbReference type="GO" id="GO:0015344">
    <property type="term" value="F:siderophore uptake transmembrane transporter activity"/>
    <property type="evidence" value="ECO:0007669"/>
    <property type="project" value="TreeGrafter"/>
</dbReference>
<evidence type="ECO:0000256" key="8">
    <source>
        <dbReference type="ARBA" id="ARBA00023170"/>
    </source>
</evidence>
<keyword evidence="8 13" id="KW-0675">Receptor</keyword>
<evidence type="ECO:0000256" key="5">
    <source>
        <dbReference type="ARBA" id="ARBA00022729"/>
    </source>
</evidence>
<evidence type="ECO:0000259" key="12">
    <source>
        <dbReference type="Pfam" id="PF07715"/>
    </source>
</evidence>
<evidence type="ECO:0000256" key="2">
    <source>
        <dbReference type="ARBA" id="ARBA00022448"/>
    </source>
</evidence>
<dbReference type="SUPFAM" id="SSF49464">
    <property type="entry name" value="Carboxypeptidase regulatory domain-like"/>
    <property type="match status" value="1"/>
</dbReference>